<keyword evidence="4" id="KW-1185">Reference proteome</keyword>
<dbReference type="Pfam" id="PF02517">
    <property type="entry name" value="Rce1-like"/>
    <property type="match status" value="1"/>
</dbReference>
<evidence type="ECO:0000313" key="3">
    <source>
        <dbReference type="EMBL" id="MFC7338843.1"/>
    </source>
</evidence>
<keyword evidence="3" id="KW-0645">Protease</keyword>
<feature type="transmembrane region" description="Helical" evidence="1">
    <location>
        <begin position="63"/>
        <end position="81"/>
    </location>
</feature>
<dbReference type="NCBIfam" id="TIGR03008">
    <property type="entry name" value="pepcterm_CAAX"/>
    <property type="match status" value="1"/>
</dbReference>
<organism evidence="3 4">
    <name type="scientific">Haloferula chungangensis</name>
    <dbReference type="NCBI Taxonomy" id="1048331"/>
    <lineage>
        <taxon>Bacteria</taxon>
        <taxon>Pseudomonadati</taxon>
        <taxon>Verrucomicrobiota</taxon>
        <taxon>Verrucomicrobiia</taxon>
        <taxon>Verrucomicrobiales</taxon>
        <taxon>Verrucomicrobiaceae</taxon>
        <taxon>Haloferula</taxon>
    </lineage>
</organism>
<gene>
    <name evidence="3" type="ORF">ACFQY0_16730</name>
</gene>
<dbReference type="Proteomes" id="UP001596472">
    <property type="component" value="Unassembled WGS sequence"/>
</dbReference>
<evidence type="ECO:0000259" key="2">
    <source>
        <dbReference type="Pfam" id="PF02517"/>
    </source>
</evidence>
<feature type="transmembrane region" description="Helical" evidence="1">
    <location>
        <begin position="238"/>
        <end position="258"/>
    </location>
</feature>
<feature type="transmembrane region" description="Helical" evidence="1">
    <location>
        <begin position="22"/>
        <end position="43"/>
    </location>
</feature>
<feature type="transmembrane region" description="Helical" evidence="1">
    <location>
        <begin position="88"/>
        <end position="109"/>
    </location>
</feature>
<feature type="transmembrane region" description="Helical" evidence="1">
    <location>
        <begin position="200"/>
        <end position="226"/>
    </location>
</feature>
<dbReference type="InterPro" id="IPR003675">
    <property type="entry name" value="Rce1/LyrA-like_dom"/>
</dbReference>
<feature type="domain" description="CAAX prenyl protease 2/Lysostaphin resistance protein A-like" evidence="2">
    <location>
        <begin position="155"/>
        <end position="252"/>
    </location>
</feature>
<name>A0ABW2LAZ3_9BACT</name>
<dbReference type="InterPro" id="IPR014346">
    <property type="entry name" value="Prenyl_protease-related"/>
</dbReference>
<evidence type="ECO:0000256" key="1">
    <source>
        <dbReference type="SAM" id="Phobius"/>
    </source>
</evidence>
<keyword evidence="1" id="KW-0812">Transmembrane</keyword>
<keyword evidence="3" id="KW-0378">Hydrolase</keyword>
<proteinExistence type="predicted"/>
<evidence type="ECO:0000313" key="4">
    <source>
        <dbReference type="Proteomes" id="UP001596472"/>
    </source>
</evidence>
<protein>
    <submittedName>
        <fullName evidence="3">CAAX prenyl protease-related protein</fullName>
    </submittedName>
</protein>
<dbReference type="GO" id="GO:0008233">
    <property type="term" value="F:peptidase activity"/>
    <property type="evidence" value="ECO:0007669"/>
    <property type="project" value="UniProtKB-KW"/>
</dbReference>
<feature type="transmembrane region" description="Helical" evidence="1">
    <location>
        <begin position="160"/>
        <end position="179"/>
    </location>
</feature>
<keyword evidence="1" id="KW-0472">Membrane</keyword>
<reference evidence="4" key="1">
    <citation type="journal article" date="2019" name="Int. J. Syst. Evol. Microbiol.">
        <title>The Global Catalogue of Microorganisms (GCM) 10K type strain sequencing project: providing services to taxonomists for standard genome sequencing and annotation.</title>
        <authorList>
            <consortium name="The Broad Institute Genomics Platform"/>
            <consortium name="The Broad Institute Genome Sequencing Center for Infectious Disease"/>
            <person name="Wu L."/>
            <person name="Ma J."/>
        </authorList>
    </citation>
    <scope>NUCLEOTIDE SEQUENCE [LARGE SCALE GENOMIC DNA]</scope>
    <source>
        <strain evidence="4">CGMCC 4.1467</strain>
    </source>
</reference>
<dbReference type="GO" id="GO:0006508">
    <property type="term" value="P:proteolysis"/>
    <property type="evidence" value="ECO:0007669"/>
    <property type="project" value="UniProtKB-KW"/>
</dbReference>
<comment type="caution">
    <text evidence="3">The sequence shown here is derived from an EMBL/GenBank/DDBJ whole genome shotgun (WGS) entry which is preliminary data.</text>
</comment>
<keyword evidence="1" id="KW-1133">Transmembrane helix</keyword>
<dbReference type="RefSeq" id="WP_379714741.1">
    <property type="nucleotide sequence ID" value="NZ_JBHTBS010000010.1"/>
</dbReference>
<dbReference type="EMBL" id="JBHTBS010000010">
    <property type="protein sequence ID" value="MFC7338843.1"/>
    <property type="molecule type" value="Genomic_DNA"/>
</dbReference>
<accession>A0ABW2LAZ3</accession>
<sequence>MSNPDPANLNAERLRLEAPDTWVPRQVLPFAVFIGFLMILQVADSFFKLDLPNAPWWRRAPEQWLYPLQTVIALGLVIRWWRSYEFNWSWKWSLIGVLFGAIGIGFWLLPTTVYDWLGMEGKTEGWQKWLGLDARTEGFDPAEVFGDGTIGYWSALLMRFLRAVVVVALVEEIFWRSFLMRLLLDWDGKYWKQPFGKPSALSFAVVTGLFVVAHAPVDYAGALIYGSLTYLLCVWSKNLGACVVMHAVANLLMGLYAVNFGKLGLW</sequence>